<dbReference type="SUPFAM" id="SSF51905">
    <property type="entry name" value="FAD/NAD(P)-binding domain"/>
    <property type="match status" value="1"/>
</dbReference>
<evidence type="ECO:0000313" key="2">
    <source>
        <dbReference type="EMBL" id="MFC4560631.1"/>
    </source>
</evidence>
<dbReference type="PRINTS" id="PR00420">
    <property type="entry name" value="RNGMNOXGNASE"/>
</dbReference>
<keyword evidence="2" id="KW-0560">Oxidoreductase</keyword>
<dbReference type="GO" id="GO:0004497">
    <property type="term" value="F:monooxygenase activity"/>
    <property type="evidence" value="ECO:0007669"/>
    <property type="project" value="UniProtKB-KW"/>
</dbReference>
<reference evidence="3" key="1">
    <citation type="journal article" date="2019" name="Int. J. Syst. Evol. Microbiol.">
        <title>The Global Catalogue of Microorganisms (GCM) 10K type strain sequencing project: providing services to taxonomists for standard genome sequencing and annotation.</title>
        <authorList>
            <consortium name="The Broad Institute Genomics Platform"/>
            <consortium name="The Broad Institute Genome Sequencing Center for Infectious Disease"/>
            <person name="Wu L."/>
            <person name="Ma J."/>
        </authorList>
    </citation>
    <scope>NUCLEOTIDE SEQUENCE [LARGE SCALE GENOMIC DNA]</scope>
    <source>
        <strain evidence="3">XZYJ18</strain>
    </source>
</reference>
<sequence length="417" mass="44708">MRKILIVGAGQAGLTLARGLQLHGGYDVTLINGKTSNEVRMGTPRITQFSLPRALQTEQRLDLDRWSGFAPRIVGLRQPVQEPAAITGTFPAHRFGIAVDARVKLADWLEMFEDKGGKVVINGVTIDTLDYFTRMYDLIVIATGGGELGALFDTDGERFSGAHQRVVTQVFVRGLAPSPAGMSYADVISSPIGRIIIAPIQTEEIDTLVHSITVLDKPGGVLDGGHLADSGGGHRGPDPQSIAAWIRSTLQTYAPETAGRMTDIEPVKGSGLVTTSVPVVRKPVSHLPSGGAVLGIGDVVMSTDPISGQGWNVSTMSAQIYLERILAHGDQPFDAAWMQETFDAYYEAEGRHSATLSAALDGIWEGGEPPAFFQAIIGAAIQNEKVAEAYAHGLDDPSTYGWFFSEQAAMEFLARHQ</sequence>
<evidence type="ECO:0000259" key="1">
    <source>
        <dbReference type="Pfam" id="PF17885"/>
    </source>
</evidence>
<keyword evidence="2" id="KW-0503">Monooxygenase</keyword>
<organism evidence="2 3">
    <name type="scientific">Nocardiopsis mangrovi</name>
    <dbReference type="NCBI Taxonomy" id="1179818"/>
    <lineage>
        <taxon>Bacteria</taxon>
        <taxon>Bacillati</taxon>
        <taxon>Actinomycetota</taxon>
        <taxon>Actinomycetes</taxon>
        <taxon>Streptosporangiales</taxon>
        <taxon>Nocardiopsidaceae</taxon>
        <taxon>Nocardiopsis</taxon>
    </lineage>
</organism>
<name>A0ABV9DR31_9ACTN</name>
<feature type="domain" description="Styrene monooxygenase StyA putative substrate binding" evidence="1">
    <location>
        <begin position="144"/>
        <end position="260"/>
    </location>
</feature>
<accession>A0ABV9DR31</accession>
<comment type="caution">
    <text evidence="2">The sequence shown here is derived from an EMBL/GenBank/DDBJ whole genome shotgun (WGS) entry which is preliminary data.</text>
</comment>
<dbReference type="EMBL" id="JBHSFQ010000002">
    <property type="protein sequence ID" value="MFC4560631.1"/>
    <property type="molecule type" value="Genomic_DNA"/>
</dbReference>
<dbReference type="InterPro" id="IPR041654">
    <property type="entry name" value="StyA_sbd"/>
</dbReference>
<dbReference type="InterPro" id="IPR036188">
    <property type="entry name" value="FAD/NAD-bd_sf"/>
</dbReference>
<proteinExistence type="predicted"/>
<evidence type="ECO:0000313" key="3">
    <source>
        <dbReference type="Proteomes" id="UP001595923"/>
    </source>
</evidence>
<dbReference type="Gene3D" id="3.50.50.60">
    <property type="entry name" value="FAD/NAD(P)-binding domain"/>
    <property type="match status" value="3"/>
</dbReference>
<dbReference type="Proteomes" id="UP001595923">
    <property type="component" value="Unassembled WGS sequence"/>
</dbReference>
<keyword evidence="3" id="KW-1185">Reference proteome</keyword>
<protein>
    <submittedName>
        <fullName evidence="2">Styrene monooxygenase/indole monooxygenase family protein</fullName>
    </submittedName>
</protein>
<dbReference type="RefSeq" id="WP_378570954.1">
    <property type="nucleotide sequence ID" value="NZ_JBHSFQ010000002.1"/>
</dbReference>
<dbReference type="Pfam" id="PF17885">
    <property type="entry name" value="Smoa_sbd"/>
    <property type="match status" value="1"/>
</dbReference>
<gene>
    <name evidence="2" type="ORF">ACFO4E_02045</name>
</gene>